<evidence type="ECO:0000313" key="1">
    <source>
        <dbReference type="EMBL" id="SEA26589.1"/>
    </source>
</evidence>
<evidence type="ECO:0000313" key="2">
    <source>
        <dbReference type="Proteomes" id="UP000199041"/>
    </source>
</evidence>
<sequence>MLKYGHLKVWILSIFIMGFLACTKHHNAPEPPVVTPPVDTLPTVPVETDTIKDVFMVGTEYEMSTQRDYATFWHNGVASRLPGGVSSSPTAIALDGEDVYIAGAIELQNGDARAVIWKNGQLIPLVDTMDTEGEFRTPSVATDITVHDHKVYVAGMMTSTDLEQYAALWVDGKSEKLDEGPEGGAAQAIGFTTSGDMYIMGAVIQDHYVIPSLWKNGVRSTLDYAITAFDMTVKGEDIYIVCSYNSDSYYGLPCVVKNGELYAPLNDFTSANKMAVTDTGVYVAGQTYIDWSALSWQNGQTIHLPGFTANDIAVNGEDIYVVGNFMDGGLQYGRLWKNGMVQPLSDSLAYSNITSIALRK</sequence>
<accession>A0A1H3ZSB2</accession>
<protein>
    <recommendedName>
        <fullName evidence="3">Beta-propeller repeat-containing protein</fullName>
    </recommendedName>
</protein>
<name>A0A1H3ZSB2_9BACT</name>
<keyword evidence="2" id="KW-1185">Reference proteome</keyword>
<reference evidence="1 2" key="1">
    <citation type="submission" date="2016-10" db="EMBL/GenBank/DDBJ databases">
        <authorList>
            <person name="de Groot N.N."/>
        </authorList>
    </citation>
    <scope>NUCLEOTIDE SEQUENCE [LARGE SCALE GENOMIC DNA]</scope>
    <source>
        <strain evidence="1 2">Vu-144</strain>
    </source>
</reference>
<dbReference type="PROSITE" id="PS51257">
    <property type="entry name" value="PROKAR_LIPOPROTEIN"/>
    <property type="match status" value="1"/>
</dbReference>
<gene>
    <name evidence="1" type="ORF">SAMN05192529_11210</name>
</gene>
<dbReference type="EMBL" id="FNQY01000012">
    <property type="protein sequence ID" value="SEA26589.1"/>
    <property type="molecule type" value="Genomic_DNA"/>
</dbReference>
<proteinExistence type="predicted"/>
<dbReference type="STRING" id="551991.SAMN05192529_11210"/>
<dbReference type="AlphaFoldDB" id="A0A1H3ZSB2"/>
<organism evidence="1 2">
    <name type="scientific">Arachidicoccus rhizosphaerae</name>
    <dbReference type="NCBI Taxonomy" id="551991"/>
    <lineage>
        <taxon>Bacteria</taxon>
        <taxon>Pseudomonadati</taxon>
        <taxon>Bacteroidota</taxon>
        <taxon>Chitinophagia</taxon>
        <taxon>Chitinophagales</taxon>
        <taxon>Chitinophagaceae</taxon>
        <taxon>Arachidicoccus</taxon>
    </lineage>
</organism>
<dbReference type="Proteomes" id="UP000199041">
    <property type="component" value="Unassembled WGS sequence"/>
</dbReference>
<evidence type="ECO:0008006" key="3">
    <source>
        <dbReference type="Google" id="ProtNLM"/>
    </source>
</evidence>